<dbReference type="AlphaFoldDB" id="A0A0E0B6B8"/>
<sequence>MVADKWALEKAQALQDLEEEFNQQTAKILTCYQLPKHLRLDLHEQHRNDYMVPDDLRLKFVNAVFEGNPRMLDHEEKLKAQARKEADKFWTEAAGAANKAQALQDMKEWYMQLLVNHAFDIEGIPERIKEAYIREIKLDDEELMFKNHVEKKFGICNHETRLRVRAWEESQQFRIKTMADYWAAKKLHALQDLEKAHIQRFMNILDKIDIPDYVQQAYFQKYKVPDDLRLRYINHVEIKFRRMPDDEEEPPKGYISEDYNKLKAQALQDLEYKFNQQTARILKCYDLPEHIRLGLQEQHCNDYKVPDNLRVKFITAVFKGNSRILDHKGELKVQARKEAEKFWIEEAATEKKTQALQDMEERFKQQFIKLGYARKGIPEHIQEYYLTDCKLHEDTLLKFRNDVEEKFGMRNHEMQLKIRAWEKTQQFRIEMMADKRAAKKTKALQDMEERYIQDFMNIVDKLDVPEYFQQAYFQKFKVPDDIRLRYINDIEEEFRMLGDKEGYKVHIWDSFKKLKSLITCHLLCGRAQLKTRILGKNLISNKK</sequence>
<reference evidence="1" key="1">
    <citation type="submission" date="2015-04" db="UniProtKB">
        <authorList>
            <consortium name="EnsemblPlants"/>
        </authorList>
    </citation>
    <scope>IDENTIFICATION</scope>
</reference>
<keyword evidence="2" id="KW-1185">Reference proteome</keyword>
<reference evidence="1" key="2">
    <citation type="submission" date="2018-05" db="EMBL/GenBank/DDBJ databases">
        <title>OgluRS3 (Oryza glumaepatula Reference Sequence Version 3).</title>
        <authorList>
            <person name="Zhang J."/>
            <person name="Kudrna D."/>
            <person name="Lee S."/>
            <person name="Talag J."/>
            <person name="Welchert J."/>
            <person name="Wing R.A."/>
        </authorList>
    </citation>
    <scope>NUCLEOTIDE SEQUENCE [LARGE SCALE GENOMIC DNA]</scope>
</reference>
<organism evidence="1">
    <name type="scientific">Oryza glumipatula</name>
    <dbReference type="NCBI Taxonomy" id="40148"/>
    <lineage>
        <taxon>Eukaryota</taxon>
        <taxon>Viridiplantae</taxon>
        <taxon>Streptophyta</taxon>
        <taxon>Embryophyta</taxon>
        <taxon>Tracheophyta</taxon>
        <taxon>Spermatophyta</taxon>
        <taxon>Magnoliopsida</taxon>
        <taxon>Liliopsida</taxon>
        <taxon>Poales</taxon>
        <taxon>Poaceae</taxon>
        <taxon>BOP clade</taxon>
        <taxon>Oryzoideae</taxon>
        <taxon>Oryzeae</taxon>
        <taxon>Oryzinae</taxon>
        <taxon>Oryza</taxon>
    </lineage>
</organism>
<dbReference type="Proteomes" id="UP000026961">
    <property type="component" value="Chromosome 9"/>
</dbReference>
<accession>A0A0E0B6B8</accession>
<dbReference type="Gramene" id="OGLUM09G19620.1">
    <property type="protein sequence ID" value="OGLUM09G19620.1"/>
    <property type="gene ID" value="OGLUM09G19620"/>
</dbReference>
<protein>
    <submittedName>
        <fullName evidence="1">Uncharacterized protein</fullName>
    </submittedName>
</protein>
<dbReference type="EnsemblPlants" id="OGLUM09G19620.1">
    <property type="protein sequence ID" value="OGLUM09G19620.1"/>
    <property type="gene ID" value="OGLUM09G19620"/>
</dbReference>
<evidence type="ECO:0000313" key="2">
    <source>
        <dbReference type="Proteomes" id="UP000026961"/>
    </source>
</evidence>
<name>A0A0E0B6B8_9ORYZ</name>
<dbReference type="STRING" id="40148.A0A0E0B6B8"/>
<proteinExistence type="predicted"/>
<evidence type="ECO:0000313" key="1">
    <source>
        <dbReference type="EnsemblPlants" id="OGLUM09G19620.1"/>
    </source>
</evidence>
<dbReference type="HOGENOM" id="CLU_532534_0_0_1"/>